<evidence type="ECO:0000313" key="2">
    <source>
        <dbReference type="EMBL" id="EYF07727.1"/>
    </source>
</evidence>
<reference evidence="2 3" key="1">
    <citation type="submission" date="2013-05" db="EMBL/GenBank/DDBJ databases">
        <title>Genome assembly of Chondromyces apiculatus DSM 436.</title>
        <authorList>
            <person name="Sharma G."/>
            <person name="Khatri I."/>
            <person name="Kaur C."/>
            <person name="Mayilraj S."/>
            <person name="Subramanian S."/>
        </authorList>
    </citation>
    <scope>NUCLEOTIDE SEQUENCE [LARGE SCALE GENOMIC DNA]</scope>
    <source>
        <strain evidence="2 3">DSM 436</strain>
    </source>
</reference>
<dbReference type="OrthoDB" id="5524666at2"/>
<dbReference type="InterPro" id="IPR050789">
    <property type="entry name" value="Diverse_Enzym_Activities"/>
</dbReference>
<keyword evidence="3" id="KW-1185">Reference proteome</keyword>
<organism evidence="2 3">
    <name type="scientific">Chondromyces apiculatus DSM 436</name>
    <dbReference type="NCBI Taxonomy" id="1192034"/>
    <lineage>
        <taxon>Bacteria</taxon>
        <taxon>Pseudomonadati</taxon>
        <taxon>Myxococcota</taxon>
        <taxon>Polyangia</taxon>
        <taxon>Polyangiales</taxon>
        <taxon>Polyangiaceae</taxon>
        <taxon>Chondromyces</taxon>
    </lineage>
</organism>
<proteinExistence type="predicted"/>
<dbReference type="RefSeq" id="WP_044237281.1">
    <property type="nucleotide sequence ID" value="NZ_ASRX01000008.1"/>
</dbReference>
<protein>
    <submittedName>
        <fullName evidence="2">Beta-lactamase</fullName>
    </submittedName>
</protein>
<dbReference type="EMBL" id="ASRX01000008">
    <property type="protein sequence ID" value="EYF07727.1"/>
    <property type="molecule type" value="Genomic_DNA"/>
</dbReference>
<dbReference type="Gene3D" id="3.40.710.10">
    <property type="entry name" value="DD-peptidase/beta-lactamase superfamily"/>
    <property type="match status" value="1"/>
</dbReference>
<dbReference type="SUPFAM" id="SSF49785">
    <property type="entry name" value="Galactose-binding domain-like"/>
    <property type="match status" value="1"/>
</dbReference>
<feature type="domain" description="Beta-lactamase-related" evidence="1">
    <location>
        <begin position="56"/>
        <end position="364"/>
    </location>
</feature>
<name>A0A017TFL8_9BACT</name>
<evidence type="ECO:0000313" key="3">
    <source>
        <dbReference type="Proteomes" id="UP000019678"/>
    </source>
</evidence>
<dbReference type="InterPro" id="IPR008979">
    <property type="entry name" value="Galactose-bd-like_sf"/>
</dbReference>
<sequence length="540" mass="56910">MNRTSIESHSSHRALAAASAAAVCLLAASPGRAESPVIHHNDAAMASLLEDARINFPEIPGIAAAVIVDNHVYLAARGVRNQFNQTPIQETDAFQVGSVSKALTGALLAKEVDLGNLSWSTTLFASLPDIFIGVPWSPYLNVTAAQLTAHTSGTPYDTGAHTSGASGAANDYASVSSYIGRRLNYSRDAIMDTPLFPAGTGVSYDGSHILAVAMMERATGIQYEGLMQALLFTPLGMTHAKWTPDASQHSWSGVGMAIPQSPSSSQLRNPVGGISASIEDVARFAHMTLWRPEDATHFYSASARDALRTAVKGSNFSPGFAVNVNNRAGGLELWHNGSNGYNWSMVAVWPNRRMAIVVLTNYALDYNAEGAGWVYDQIADYAALTWPSVIAATFPSAGAPTYQATQATAVDGNGNGAVYGAGYEARKAFDGNYNTRWAAPAGVTDATLTVTLPAASTVSRAVINEAGPFAKAGTSAQEFRVQHFDLFVSNGSSTVLAASGDHIGPNLQIPLNHTHHGITSASLHMQSTDGPTITELHLLP</sequence>
<dbReference type="eggNOG" id="COG1680">
    <property type="taxonomic scope" value="Bacteria"/>
</dbReference>
<dbReference type="SUPFAM" id="SSF56601">
    <property type="entry name" value="beta-lactamase/transpeptidase-like"/>
    <property type="match status" value="1"/>
</dbReference>
<comment type="caution">
    <text evidence="2">The sequence shown here is derived from an EMBL/GenBank/DDBJ whole genome shotgun (WGS) entry which is preliminary data.</text>
</comment>
<dbReference type="InterPro" id="IPR001466">
    <property type="entry name" value="Beta-lactam-related"/>
</dbReference>
<evidence type="ECO:0000259" key="1">
    <source>
        <dbReference type="Pfam" id="PF00144"/>
    </source>
</evidence>
<dbReference type="Gene3D" id="2.60.120.260">
    <property type="entry name" value="Galactose-binding domain-like"/>
    <property type="match status" value="1"/>
</dbReference>
<dbReference type="PANTHER" id="PTHR43283:SF3">
    <property type="entry name" value="BETA-LACTAMASE FAMILY PROTEIN (AFU_ORTHOLOGUE AFUA_5G07500)"/>
    <property type="match status" value="1"/>
</dbReference>
<dbReference type="AlphaFoldDB" id="A0A017TFL8"/>
<dbReference type="PANTHER" id="PTHR43283">
    <property type="entry name" value="BETA-LACTAMASE-RELATED"/>
    <property type="match status" value="1"/>
</dbReference>
<dbReference type="Pfam" id="PF00144">
    <property type="entry name" value="Beta-lactamase"/>
    <property type="match status" value="1"/>
</dbReference>
<accession>A0A017TFL8</accession>
<gene>
    <name evidence="2" type="ORF">CAP_8228</name>
</gene>
<dbReference type="InterPro" id="IPR012338">
    <property type="entry name" value="Beta-lactam/transpept-like"/>
</dbReference>
<dbReference type="STRING" id="1192034.CAP_8228"/>
<dbReference type="Proteomes" id="UP000019678">
    <property type="component" value="Unassembled WGS sequence"/>
</dbReference>